<name>A0AAV9U6U0_9PEZI</name>
<feature type="chain" id="PRO_5043451887" evidence="2">
    <location>
        <begin position="24"/>
        <end position="434"/>
    </location>
</feature>
<dbReference type="PANTHER" id="PTHR34618:SF4">
    <property type="entry name" value="CAS1"/>
    <property type="match status" value="1"/>
</dbReference>
<evidence type="ECO:0000313" key="3">
    <source>
        <dbReference type="EMBL" id="KAK6337275.1"/>
    </source>
</evidence>
<dbReference type="Proteomes" id="UP001373714">
    <property type="component" value="Unassembled WGS sequence"/>
</dbReference>
<evidence type="ECO:0000313" key="4">
    <source>
        <dbReference type="Proteomes" id="UP001373714"/>
    </source>
</evidence>
<gene>
    <name evidence="3" type="ORF">TWF730_002681</name>
</gene>
<evidence type="ECO:0000256" key="1">
    <source>
        <dbReference type="SAM" id="MobiDB-lite"/>
    </source>
</evidence>
<evidence type="ECO:0000256" key="2">
    <source>
        <dbReference type="SAM" id="SignalP"/>
    </source>
</evidence>
<feature type="region of interest" description="Disordered" evidence="1">
    <location>
        <begin position="360"/>
        <end position="434"/>
    </location>
</feature>
<protein>
    <submittedName>
        <fullName evidence="3">Uncharacterized protein</fullName>
    </submittedName>
</protein>
<keyword evidence="4" id="KW-1185">Reference proteome</keyword>
<feature type="compositionally biased region" description="Basic and acidic residues" evidence="1">
    <location>
        <begin position="363"/>
        <end position="376"/>
    </location>
</feature>
<feature type="signal peptide" evidence="2">
    <location>
        <begin position="1"/>
        <end position="23"/>
    </location>
</feature>
<accession>A0AAV9U6U0</accession>
<comment type="caution">
    <text evidence="3">The sequence shown here is derived from an EMBL/GenBank/DDBJ whole genome shotgun (WGS) entry which is preliminary data.</text>
</comment>
<keyword evidence="2" id="KW-0732">Signal</keyword>
<dbReference type="InterPro" id="IPR021476">
    <property type="entry name" value="Egh16-like"/>
</dbReference>
<reference evidence="3 4" key="1">
    <citation type="submission" date="2019-10" db="EMBL/GenBank/DDBJ databases">
        <authorList>
            <person name="Palmer J.M."/>
        </authorList>
    </citation>
    <scope>NUCLEOTIDE SEQUENCE [LARGE SCALE GENOMIC DNA]</scope>
    <source>
        <strain evidence="3 4">TWF730</strain>
    </source>
</reference>
<feature type="compositionally biased region" description="Basic and acidic residues" evidence="1">
    <location>
        <begin position="414"/>
        <end position="434"/>
    </location>
</feature>
<sequence>MHFSSLLSSVAISLLGVSELVSAHAVFVKAIGSGDEGYVGHGLGMDPANKRDGGGFLPWQKDIPVFDWKVVHNNWNKKYMGWGCGVTVDTLITHVIKHKNAEWMHVANKKLGWPWPEHDTPVGAFIDFGQGIIDMYNKEKAKLTRFDNGLKHTFRTGIPKVVPGGKLRITVWQVNLDGGGPFKCMIDYKAQAQQWTRQHLPVTGNCVGNAYSIRPVGHPAPCDIEVTLPADMKCEGVHGAAKGICIVRCENNAQNGPFGGCVPVQQLQPIVKEVVQTKPVPIVKTVKPVVLPPKAVTVTKNNVITIIQGGNTKVSVITKNSIITVTQVIAPPKTTVDVQIKTVTVVSKVLPTKKPSVVGKPIETTKRPDATEKPTEEQVEAGLGGEYYDEETIEEIKNTPITEEEKEQLQEQVGQKDEDGTDVYSEKKFRFHRD</sequence>
<organism evidence="3 4">
    <name type="scientific">Orbilia blumenaviensis</name>
    <dbReference type="NCBI Taxonomy" id="1796055"/>
    <lineage>
        <taxon>Eukaryota</taxon>
        <taxon>Fungi</taxon>
        <taxon>Dikarya</taxon>
        <taxon>Ascomycota</taxon>
        <taxon>Pezizomycotina</taxon>
        <taxon>Orbiliomycetes</taxon>
        <taxon>Orbiliales</taxon>
        <taxon>Orbiliaceae</taxon>
        <taxon>Orbilia</taxon>
    </lineage>
</organism>
<proteinExistence type="predicted"/>
<dbReference type="Pfam" id="PF11327">
    <property type="entry name" value="Egh16-like"/>
    <property type="match status" value="1"/>
</dbReference>
<dbReference type="PANTHER" id="PTHR34618">
    <property type="entry name" value="SURFACE PROTEIN MAS1, PUTATIVE-RELATED"/>
    <property type="match status" value="1"/>
</dbReference>
<dbReference type="AlphaFoldDB" id="A0AAV9U6U0"/>
<dbReference type="EMBL" id="JAVHNS010000013">
    <property type="protein sequence ID" value="KAK6337275.1"/>
    <property type="molecule type" value="Genomic_DNA"/>
</dbReference>